<dbReference type="PANTHER" id="PTHR36795:SF3">
    <property type="match status" value="1"/>
</dbReference>
<comment type="caution">
    <text evidence="1">The sequence shown here is derived from an EMBL/GenBank/DDBJ whole genome shotgun (WGS) entry which is preliminary data.</text>
</comment>
<gene>
    <name evidence="1" type="ORF">V6N11_082172</name>
</gene>
<sequence>MVSNKMASMSKFSYQRLSNEGEEEAIRFNKARKWSRIGIRKRAKLEIPGLKKFLRKRGVVFSRLKLSWRKALRRLKNGNFLVLQPNHTPFKIGMNPL</sequence>
<organism evidence="1 2">
    <name type="scientific">Hibiscus sabdariffa</name>
    <name type="common">roselle</name>
    <dbReference type="NCBI Taxonomy" id="183260"/>
    <lineage>
        <taxon>Eukaryota</taxon>
        <taxon>Viridiplantae</taxon>
        <taxon>Streptophyta</taxon>
        <taxon>Embryophyta</taxon>
        <taxon>Tracheophyta</taxon>
        <taxon>Spermatophyta</taxon>
        <taxon>Magnoliopsida</taxon>
        <taxon>eudicotyledons</taxon>
        <taxon>Gunneridae</taxon>
        <taxon>Pentapetalae</taxon>
        <taxon>rosids</taxon>
        <taxon>malvids</taxon>
        <taxon>Malvales</taxon>
        <taxon>Malvaceae</taxon>
        <taxon>Malvoideae</taxon>
        <taxon>Hibiscus</taxon>
    </lineage>
</organism>
<accession>A0ABR2QHS3</accession>
<protein>
    <submittedName>
        <fullName evidence="1">Uncharacterized protein</fullName>
    </submittedName>
</protein>
<reference evidence="1 2" key="1">
    <citation type="journal article" date="2024" name="G3 (Bethesda)">
        <title>Genome assembly of Hibiscus sabdariffa L. provides insights into metabolisms of medicinal natural products.</title>
        <authorList>
            <person name="Kim T."/>
        </authorList>
    </citation>
    <scope>NUCLEOTIDE SEQUENCE [LARGE SCALE GENOMIC DNA]</scope>
    <source>
        <strain evidence="1">TK-2024</strain>
        <tissue evidence="1">Old leaves</tissue>
    </source>
</reference>
<dbReference type="PANTHER" id="PTHR36795">
    <property type="entry name" value="OS01G0938400 PROTEIN"/>
    <property type="match status" value="1"/>
</dbReference>
<dbReference type="Proteomes" id="UP001396334">
    <property type="component" value="Unassembled WGS sequence"/>
</dbReference>
<evidence type="ECO:0000313" key="2">
    <source>
        <dbReference type="Proteomes" id="UP001396334"/>
    </source>
</evidence>
<name>A0ABR2QHS3_9ROSI</name>
<proteinExistence type="predicted"/>
<evidence type="ECO:0000313" key="1">
    <source>
        <dbReference type="EMBL" id="KAK9000036.1"/>
    </source>
</evidence>
<dbReference type="EMBL" id="JBBPBN010000038">
    <property type="protein sequence ID" value="KAK9000036.1"/>
    <property type="molecule type" value="Genomic_DNA"/>
</dbReference>
<keyword evidence="2" id="KW-1185">Reference proteome</keyword>